<proteinExistence type="predicted"/>
<dbReference type="AlphaFoldDB" id="A0A6V8N388"/>
<name>A0A6V8N388_9BACT</name>
<dbReference type="RefSeq" id="WP_183359521.1">
    <property type="nucleotide sequence ID" value="NZ_BLXZ01000001.1"/>
</dbReference>
<comment type="caution">
    <text evidence="3">The sequence shown here is derived from an EMBL/GenBank/DDBJ whole genome shotgun (WGS) entry which is preliminary data.</text>
</comment>
<dbReference type="InterPro" id="IPR043724">
    <property type="entry name" value="DUF5666"/>
</dbReference>
<accession>A0A6V8N388</accession>
<feature type="domain" description="DUF5666" evidence="2">
    <location>
        <begin position="35"/>
        <end position="95"/>
    </location>
</feature>
<sequence length="459" mass="46762">MKKLVRLSLLFGAALLVSACGGGSGSSAPAQGVSKGVITALGSVIVNGIEYNIDNAAIKIDDNPGSASQLKVGMVIKVRGTADNSTRTGVAHDVEAHDALEGNISAVGANTITVMGQTVHIEDNVTRLNDDNTVKVFSAANFQVGDRVEVHGFPDDQGGLRATRVAKVVSSNDFEIKGYLVALGSGTFDISLTPGGAAILTVTGTLPAGAAIGSLVEVRSNAAPVAGALTATLVKLEDKLAAAGEKVEVEGIVTSGSVDDFTINGQQVLTNSATIYEGGLKTDFAIGVQLEAEGALNGSGALVASKISYRSNIKIEADLSALSSTSFSVAGKTVTLNEFTRIDGGPLANGQHVEVRAIADRDGNLVARRVIVKGASSQTFIQGPVSAKDATAGTLSILGLTVSTNSGTEFRISSTSADQAVTKSAFFAQVTAGVTIVKARWNSSDTSAAAQQVEIEQGK</sequence>
<organism evidence="3 4">
    <name type="scientific">Geomonas limicola</name>
    <dbReference type="NCBI Taxonomy" id="2740186"/>
    <lineage>
        <taxon>Bacteria</taxon>
        <taxon>Pseudomonadati</taxon>
        <taxon>Thermodesulfobacteriota</taxon>
        <taxon>Desulfuromonadia</taxon>
        <taxon>Geobacterales</taxon>
        <taxon>Geobacteraceae</taxon>
        <taxon>Geomonas</taxon>
    </lineage>
</organism>
<feature type="signal peptide" evidence="1">
    <location>
        <begin position="1"/>
        <end position="19"/>
    </location>
</feature>
<gene>
    <name evidence="3" type="ORF">GMLC_05810</name>
</gene>
<dbReference type="PROSITE" id="PS51257">
    <property type="entry name" value="PROKAR_LIPOPROTEIN"/>
    <property type="match status" value="1"/>
</dbReference>
<feature type="domain" description="DUF5666" evidence="2">
    <location>
        <begin position="101"/>
        <end position="165"/>
    </location>
</feature>
<dbReference type="EMBL" id="BLXZ01000001">
    <property type="protein sequence ID" value="GFO67002.1"/>
    <property type="molecule type" value="Genomic_DNA"/>
</dbReference>
<feature type="domain" description="DUF5666" evidence="2">
    <location>
        <begin position="250"/>
        <end position="307"/>
    </location>
</feature>
<protein>
    <recommendedName>
        <fullName evidence="2">DUF5666 domain-containing protein</fullName>
    </recommendedName>
</protein>
<evidence type="ECO:0000313" key="3">
    <source>
        <dbReference type="EMBL" id="GFO67002.1"/>
    </source>
</evidence>
<dbReference type="Pfam" id="PF18914">
    <property type="entry name" value="DUF5666"/>
    <property type="match status" value="5"/>
</dbReference>
<keyword evidence="4" id="KW-1185">Reference proteome</keyword>
<feature type="domain" description="DUF5666" evidence="2">
    <location>
        <begin position="382"/>
        <end position="451"/>
    </location>
</feature>
<keyword evidence="1" id="KW-0732">Signal</keyword>
<feature type="chain" id="PRO_5027773211" description="DUF5666 domain-containing protein" evidence="1">
    <location>
        <begin position="20"/>
        <end position="459"/>
    </location>
</feature>
<dbReference type="Proteomes" id="UP000587586">
    <property type="component" value="Unassembled WGS sequence"/>
</dbReference>
<reference evidence="4" key="1">
    <citation type="submission" date="2020-06" db="EMBL/GenBank/DDBJ databases">
        <title>Draft genomic sequecing of Geomonas sp. Red745.</title>
        <authorList>
            <person name="Itoh H."/>
            <person name="Xu Z.X."/>
            <person name="Ushijima N."/>
            <person name="Masuda Y."/>
            <person name="Shiratori Y."/>
            <person name="Senoo K."/>
        </authorList>
    </citation>
    <scope>NUCLEOTIDE SEQUENCE [LARGE SCALE GENOMIC DNA]</scope>
    <source>
        <strain evidence="4">Red745</strain>
    </source>
</reference>
<evidence type="ECO:0000259" key="2">
    <source>
        <dbReference type="Pfam" id="PF18914"/>
    </source>
</evidence>
<feature type="domain" description="DUF5666" evidence="2">
    <location>
        <begin position="320"/>
        <end position="370"/>
    </location>
</feature>
<evidence type="ECO:0000313" key="4">
    <source>
        <dbReference type="Proteomes" id="UP000587586"/>
    </source>
</evidence>
<evidence type="ECO:0000256" key="1">
    <source>
        <dbReference type="SAM" id="SignalP"/>
    </source>
</evidence>